<evidence type="ECO:0000256" key="7">
    <source>
        <dbReference type="SAM" id="MobiDB-lite"/>
    </source>
</evidence>
<evidence type="ECO:0000256" key="3">
    <source>
        <dbReference type="ARBA" id="ARBA00022806"/>
    </source>
</evidence>
<dbReference type="Pfam" id="PF09382">
    <property type="entry name" value="RQC"/>
    <property type="match status" value="1"/>
</dbReference>
<keyword evidence="10" id="KW-1185">Reference proteome</keyword>
<dbReference type="SUPFAM" id="SSF52540">
    <property type="entry name" value="P-loop containing nucleoside triphosphate hydrolases"/>
    <property type="match status" value="1"/>
</dbReference>
<dbReference type="GO" id="GO:0005737">
    <property type="term" value="C:cytoplasm"/>
    <property type="evidence" value="ECO:0007669"/>
    <property type="project" value="TreeGrafter"/>
</dbReference>
<dbReference type="eggNOG" id="KOG0351">
    <property type="taxonomic scope" value="Eukaryota"/>
</dbReference>
<organism evidence="9 10">
    <name type="scientific">Rhodotorula toruloides (strain NP11)</name>
    <name type="common">Yeast</name>
    <name type="synonym">Rhodosporidium toruloides</name>
    <dbReference type="NCBI Taxonomy" id="1130832"/>
    <lineage>
        <taxon>Eukaryota</taxon>
        <taxon>Fungi</taxon>
        <taxon>Dikarya</taxon>
        <taxon>Basidiomycota</taxon>
        <taxon>Pucciniomycotina</taxon>
        <taxon>Microbotryomycetes</taxon>
        <taxon>Sporidiobolales</taxon>
        <taxon>Sporidiobolaceae</taxon>
        <taxon>Rhodotorula</taxon>
    </lineage>
</organism>
<protein>
    <submittedName>
        <fullName evidence="9">ATP-dependent DNA helicase hus2/rqh1</fullName>
    </submittedName>
</protein>
<feature type="compositionally biased region" description="Low complexity" evidence="7">
    <location>
        <begin position="390"/>
        <end position="406"/>
    </location>
</feature>
<dbReference type="InterPro" id="IPR011545">
    <property type="entry name" value="DEAD/DEAH_box_helicase_dom"/>
</dbReference>
<dbReference type="GO" id="GO:0009378">
    <property type="term" value="F:four-way junction helicase activity"/>
    <property type="evidence" value="ECO:0007669"/>
    <property type="project" value="TreeGrafter"/>
</dbReference>
<dbReference type="EMBL" id="KB722672">
    <property type="protein sequence ID" value="EMS19171.1"/>
    <property type="molecule type" value="Genomic_DNA"/>
</dbReference>
<feature type="region of interest" description="Disordered" evidence="7">
    <location>
        <begin position="390"/>
        <end position="409"/>
    </location>
</feature>
<feature type="compositionally biased region" description="Low complexity" evidence="7">
    <location>
        <begin position="623"/>
        <end position="640"/>
    </location>
</feature>
<dbReference type="InterPro" id="IPR014001">
    <property type="entry name" value="Helicase_ATP-bd"/>
</dbReference>
<feature type="compositionally biased region" description="Basic and acidic residues" evidence="7">
    <location>
        <begin position="1"/>
        <end position="20"/>
    </location>
</feature>
<reference evidence="9 10" key="1">
    <citation type="journal article" date="2012" name="Nat. Commun.">
        <title>A multi-omic map of the lipid-producing yeast Rhodosporidium toruloides.</title>
        <authorList>
            <person name="Zhu Z."/>
            <person name="Zhang S."/>
            <person name="Liu H."/>
            <person name="Shen H."/>
            <person name="Lin X."/>
            <person name="Yang F."/>
            <person name="Zhou Y.J."/>
            <person name="Jin G."/>
            <person name="Ye M."/>
            <person name="Zou H."/>
            <person name="Zou H."/>
            <person name="Zhao Z.K."/>
        </authorList>
    </citation>
    <scope>NUCLEOTIDE SEQUENCE [LARGE SCALE GENOMIC DNA]</scope>
    <source>
        <strain evidence="9 10">NP11</strain>
    </source>
</reference>
<feature type="compositionally biased region" description="Basic residues" evidence="7">
    <location>
        <begin position="450"/>
        <end position="461"/>
    </location>
</feature>
<feature type="compositionally biased region" description="Low complexity" evidence="7">
    <location>
        <begin position="592"/>
        <end position="601"/>
    </location>
</feature>
<keyword evidence="2" id="KW-0378">Hydrolase</keyword>
<evidence type="ECO:0000256" key="5">
    <source>
        <dbReference type="ARBA" id="ARBA00023235"/>
    </source>
</evidence>
<keyword evidence="5" id="KW-0413">Isomerase</keyword>
<dbReference type="GO" id="GO:0003677">
    <property type="term" value="F:DNA binding"/>
    <property type="evidence" value="ECO:0007669"/>
    <property type="project" value="UniProtKB-KW"/>
</dbReference>
<comment type="similarity">
    <text evidence="1">Belongs to the helicase family. RecQ subfamily.</text>
</comment>
<keyword evidence="4" id="KW-0238">DNA-binding</keyword>
<dbReference type="RefSeq" id="XP_016270290.1">
    <property type="nucleotide sequence ID" value="XM_016418996.1"/>
</dbReference>
<feature type="region of interest" description="Disordered" evidence="7">
    <location>
        <begin position="1"/>
        <end position="88"/>
    </location>
</feature>
<evidence type="ECO:0000259" key="8">
    <source>
        <dbReference type="PROSITE" id="PS51192"/>
    </source>
</evidence>
<gene>
    <name evidence="9" type="ORF">RHTO_05334</name>
</gene>
<dbReference type="HOGENOM" id="CLU_394906_0_0_1"/>
<feature type="compositionally biased region" description="Low complexity" evidence="7">
    <location>
        <begin position="64"/>
        <end position="83"/>
    </location>
</feature>
<dbReference type="InterPro" id="IPR018982">
    <property type="entry name" value="RQC_domain"/>
</dbReference>
<dbReference type="GO" id="GO:0016787">
    <property type="term" value="F:hydrolase activity"/>
    <property type="evidence" value="ECO:0007669"/>
    <property type="project" value="UniProtKB-KW"/>
</dbReference>
<dbReference type="CDD" id="cd17920">
    <property type="entry name" value="DEXHc_RecQ"/>
    <property type="match status" value="1"/>
</dbReference>
<evidence type="ECO:0000256" key="1">
    <source>
        <dbReference type="ARBA" id="ARBA00005446"/>
    </source>
</evidence>
<keyword evidence="3 9" id="KW-0347">Helicase</keyword>
<feature type="region of interest" description="Disordered" evidence="7">
    <location>
        <begin position="662"/>
        <end position="698"/>
    </location>
</feature>
<name>M7WMA3_RHOT1</name>
<dbReference type="Gene3D" id="1.10.10.10">
    <property type="entry name" value="Winged helix-like DNA-binding domain superfamily/Winged helix DNA-binding domain"/>
    <property type="match status" value="1"/>
</dbReference>
<dbReference type="GO" id="GO:0005694">
    <property type="term" value="C:chromosome"/>
    <property type="evidence" value="ECO:0007669"/>
    <property type="project" value="TreeGrafter"/>
</dbReference>
<accession>M7WMA3</accession>
<evidence type="ECO:0000256" key="6">
    <source>
        <dbReference type="ARBA" id="ARBA00023242"/>
    </source>
</evidence>
<keyword evidence="3 9" id="KW-0067">ATP-binding</keyword>
<feature type="domain" description="Helicase ATP-binding" evidence="8">
    <location>
        <begin position="134"/>
        <end position="308"/>
    </location>
</feature>
<evidence type="ECO:0000256" key="4">
    <source>
        <dbReference type="ARBA" id="ARBA00023125"/>
    </source>
</evidence>
<dbReference type="InterPro" id="IPR036388">
    <property type="entry name" value="WH-like_DNA-bd_sf"/>
</dbReference>
<dbReference type="AlphaFoldDB" id="M7WMA3"/>
<evidence type="ECO:0000256" key="2">
    <source>
        <dbReference type="ARBA" id="ARBA00022801"/>
    </source>
</evidence>
<sequence>MAVRKGREEAQGDGHERMEAEESLEIVESPAPRPPASRAKKPPSGLGLGAPVVRLDSPPPRCEPPQQRQQPARPHPPAAQNRPVSAVSTASDLIIEDPRAAVASTSKDVTKDVFKALRQRFGLKSFRTNQEEAINATLAGRDVFVLLPTGGGKSLCFQLPAVVSTGVTSGVTIVVSPLLSLISDQTRALYDKDIPVVFLNSTMPAADKKFVMSCLKNDPLMACLAYIVKSKAFQNVPADLYNRKQLTRFVVDEAHCVSSWGHDFRPDYKETGTLERDYPGIPLIALTATANDRVKQDVMRNLRMNHPLMLTSSFNRANLKYFVRTNIEHRDVTDLAKDATHLAKAQKHTGITMLYAIDVFRGSKTQKIARAGHDELAHAGKARASTAATANFSSNFSPPNRSSANATSAMVSASPTLTLRSVDTLGKCSPASYRSRWAARRAANMAAAARRARRPRSRSRSTSRTTTSSPATKYVDELHDETMGVYDEVEEELDHLGRPKVGQEDETQVLLRQLLDVRNQNVTDEECDAEGIVSEKHLEVIAAMKQTSYRELAAIEQLTDEQMDWFRHSHAKALCIEEVRKARSESREADKAAMAPPKKAASNACGSTSRGPAGAGTGKTSDSRSTASTSTKPSASTSRTNSKPAKPLNLSAFAYNGGLAGGSAKKAAGATGGRSRGGSGGKGGDGSGAIKAMPIVKR</sequence>
<keyword evidence="3 9" id="KW-0547">Nucleotide-binding</keyword>
<dbReference type="PROSITE" id="PS51192">
    <property type="entry name" value="HELICASE_ATP_BIND_1"/>
    <property type="match status" value="1"/>
</dbReference>
<dbReference type="NCBIfam" id="TIGR00614">
    <property type="entry name" value="recQ_fam"/>
    <property type="match status" value="1"/>
</dbReference>
<dbReference type="SMART" id="SM00487">
    <property type="entry name" value="DEXDc"/>
    <property type="match status" value="1"/>
</dbReference>
<dbReference type="InterPro" id="IPR027417">
    <property type="entry name" value="P-loop_NTPase"/>
</dbReference>
<dbReference type="GO" id="GO:0005524">
    <property type="term" value="F:ATP binding"/>
    <property type="evidence" value="ECO:0007669"/>
    <property type="project" value="InterPro"/>
</dbReference>
<dbReference type="FunFam" id="3.40.50.300:FF:001389">
    <property type="entry name" value="ATP-dependent DNA helicase RecQ"/>
    <property type="match status" value="1"/>
</dbReference>
<dbReference type="PANTHER" id="PTHR13710:SF153">
    <property type="entry name" value="RECQ-LIKE DNA HELICASE BLM"/>
    <property type="match status" value="1"/>
</dbReference>
<dbReference type="GO" id="GO:0043138">
    <property type="term" value="F:3'-5' DNA helicase activity"/>
    <property type="evidence" value="ECO:0007669"/>
    <property type="project" value="InterPro"/>
</dbReference>
<dbReference type="GeneID" id="27369347"/>
<feature type="compositionally biased region" description="Gly residues" evidence="7">
    <location>
        <begin position="670"/>
        <end position="687"/>
    </location>
</feature>
<evidence type="ECO:0000313" key="10">
    <source>
        <dbReference type="Proteomes" id="UP000016926"/>
    </source>
</evidence>
<dbReference type="InterPro" id="IPR004589">
    <property type="entry name" value="DNA_helicase_ATP-dep_RecQ"/>
</dbReference>
<dbReference type="GO" id="GO:0006260">
    <property type="term" value="P:DNA replication"/>
    <property type="evidence" value="ECO:0007669"/>
    <property type="project" value="InterPro"/>
</dbReference>
<proteinExistence type="inferred from homology"/>
<feature type="region of interest" description="Disordered" evidence="7">
    <location>
        <begin position="445"/>
        <end position="470"/>
    </location>
</feature>
<keyword evidence="6" id="KW-0539">Nucleus</keyword>
<feature type="region of interest" description="Disordered" evidence="7">
    <location>
        <begin position="587"/>
        <end position="649"/>
    </location>
</feature>
<evidence type="ECO:0000313" key="9">
    <source>
        <dbReference type="EMBL" id="EMS19171.1"/>
    </source>
</evidence>
<dbReference type="GO" id="GO:0005634">
    <property type="term" value="C:nucleus"/>
    <property type="evidence" value="ECO:0007669"/>
    <property type="project" value="TreeGrafter"/>
</dbReference>
<dbReference type="Gene3D" id="3.40.50.300">
    <property type="entry name" value="P-loop containing nucleotide triphosphate hydrolases"/>
    <property type="match status" value="1"/>
</dbReference>
<dbReference type="Pfam" id="PF00270">
    <property type="entry name" value="DEAD"/>
    <property type="match status" value="1"/>
</dbReference>
<dbReference type="PANTHER" id="PTHR13710">
    <property type="entry name" value="DNA HELICASE RECQ FAMILY MEMBER"/>
    <property type="match status" value="1"/>
</dbReference>
<dbReference type="Proteomes" id="UP000016926">
    <property type="component" value="Unassembled WGS sequence"/>
</dbReference>
<dbReference type="GO" id="GO:0000724">
    <property type="term" value="P:double-strand break repair via homologous recombination"/>
    <property type="evidence" value="ECO:0007669"/>
    <property type="project" value="TreeGrafter"/>
</dbReference>